<organism evidence="1 2">
    <name type="scientific">Romanomermis culicivorax</name>
    <name type="common">Nematode worm</name>
    <dbReference type="NCBI Taxonomy" id="13658"/>
    <lineage>
        <taxon>Eukaryota</taxon>
        <taxon>Metazoa</taxon>
        <taxon>Ecdysozoa</taxon>
        <taxon>Nematoda</taxon>
        <taxon>Enoplea</taxon>
        <taxon>Dorylaimia</taxon>
        <taxon>Mermithida</taxon>
        <taxon>Mermithoidea</taxon>
        <taxon>Mermithidae</taxon>
        <taxon>Romanomermis</taxon>
    </lineage>
</organism>
<dbReference type="Proteomes" id="UP000887565">
    <property type="component" value="Unplaced"/>
</dbReference>
<evidence type="ECO:0000313" key="2">
    <source>
        <dbReference type="WBParaSite" id="nRc.2.0.1.t33889-RA"/>
    </source>
</evidence>
<reference evidence="2" key="1">
    <citation type="submission" date="2022-11" db="UniProtKB">
        <authorList>
            <consortium name="WormBaseParasite"/>
        </authorList>
    </citation>
    <scope>IDENTIFICATION</scope>
</reference>
<dbReference type="AlphaFoldDB" id="A0A915K6T0"/>
<evidence type="ECO:0000313" key="1">
    <source>
        <dbReference type="Proteomes" id="UP000887565"/>
    </source>
</evidence>
<keyword evidence="1" id="KW-1185">Reference proteome</keyword>
<name>A0A915K6T0_ROMCU</name>
<sequence length="67" mass="7818">MRQKVRADDALIITIVLEDNALDHMFSKGGLHAALRPHDDMDDVHEINYQLLDTVRFYIDILYHPNN</sequence>
<proteinExistence type="predicted"/>
<dbReference type="WBParaSite" id="nRc.2.0.1.t33889-RA">
    <property type="protein sequence ID" value="nRc.2.0.1.t33889-RA"/>
    <property type="gene ID" value="nRc.2.0.1.g33889"/>
</dbReference>
<accession>A0A915K6T0</accession>
<protein>
    <submittedName>
        <fullName evidence="2">Uncharacterized protein</fullName>
    </submittedName>
</protein>